<dbReference type="EMBL" id="QDGB01000352">
    <property type="protein sequence ID" value="RQX12218.1"/>
    <property type="molecule type" value="Genomic_DNA"/>
</dbReference>
<comment type="caution">
    <text evidence="1">The sequence shown here is derived from an EMBL/GenBank/DDBJ whole genome shotgun (WGS) entry which is preliminary data.</text>
</comment>
<evidence type="ECO:0000313" key="2">
    <source>
        <dbReference type="Proteomes" id="UP000278981"/>
    </source>
</evidence>
<name>A0A3N9XGX3_9ACTN</name>
<protein>
    <submittedName>
        <fullName evidence="1">Uncharacterized protein</fullName>
    </submittedName>
</protein>
<accession>A0A3N9XGX3</accession>
<gene>
    <name evidence="1" type="ORF">DDE19_29045</name>
</gene>
<sequence length="101" mass="11380">MPPFRSGDLLHVTQAASVQFSRPFLFRLIRVLEDRITYDGWLWIEGYELDARGEAVARRELFVQPAGLRKLAPSLPRCPSALAAHRLRGDRHPSREAGGDA</sequence>
<dbReference type="Proteomes" id="UP000278981">
    <property type="component" value="Unassembled WGS sequence"/>
</dbReference>
<dbReference type="AlphaFoldDB" id="A0A3N9XGX3"/>
<dbReference type="OrthoDB" id="3394592at2"/>
<organism evidence="1 2">
    <name type="scientific">Micromonospora ureilytica</name>
    <dbReference type="NCBI Taxonomy" id="709868"/>
    <lineage>
        <taxon>Bacteria</taxon>
        <taxon>Bacillati</taxon>
        <taxon>Actinomycetota</taxon>
        <taxon>Actinomycetes</taxon>
        <taxon>Micromonosporales</taxon>
        <taxon>Micromonosporaceae</taxon>
        <taxon>Micromonospora</taxon>
    </lineage>
</organism>
<reference evidence="1 2" key="1">
    <citation type="submission" date="2018-04" db="EMBL/GenBank/DDBJ databases">
        <title>Micromonosporas from Atacama Desert.</title>
        <authorList>
            <person name="Carro L."/>
            <person name="Klenk H.-P."/>
            <person name="Goodfellow M."/>
        </authorList>
    </citation>
    <scope>NUCLEOTIDE SEQUENCE [LARGE SCALE GENOMIC DNA]</scope>
    <source>
        <strain evidence="1 2">LB19</strain>
    </source>
</reference>
<dbReference type="RefSeq" id="WP_124822454.1">
    <property type="nucleotide sequence ID" value="NZ_QDGB01000352.1"/>
</dbReference>
<proteinExistence type="predicted"/>
<evidence type="ECO:0000313" key="1">
    <source>
        <dbReference type="EMBL" id="RQX12218.1"/>
    </source>
</evidence>